<gene>
    <name evidence="3" type="ORF">GCM10007094_13200</name>
</gene>
<dbReference type="PANTHER" id="PTHR36919:SF2">
    <property type="entry name" value="BLL6627 PROTEIN"/>
    <property type="match status" value="1"/>
</dbReference>
<dbReference type="Proteomes" id="UP000637980">
    <property type="component" value="Unassembled WGS sequence"/>
</dbReference>
<keyword evidence="1" id="KW-0732">Signal</keyword>
<accession>A0ABQ3EAJ9</accession>
<feature type="domain" description="DUF2147" evidence="2">
    <location>
        <begin position="29"/>
        <end position="140"/>
    </location>
</feature>
<evidence type="ECO:0000256" key="1">
    <source>
        <dbReference type="SAM" id="SignalP"/>
    </source>
</evidence>
<dbReference type="RefSeq" id="WP_189435975.1">
    <property type="nucleotide sequence ID" value="NZ_BMXE01000002.1"/>
</dbReference>
<dbReference type="PANTHER" id="PTHR36919">
    <property type="entry name" value="BLR1215 PROTEIN"/>
    <property type="match status" value="1"/>
</dbReference>
<evidence type="ECO:0000259" key="2">
    <source>
        <dbReference type="Pfam" id="PF09917"/>
    </source>
</evidence>
<dbReference type="Gene3D" id="2.40.128.520">
    <property type="match status" value="1"/>
</dbReference>
<feature type="chain" id="PRO_5046146581" description="DUF2147 domain-containing protein" evidence="1">
    <location>
        <begin position="22"/>
        <end position="148"/>
    </location>
</feature>
<dbReference type="InterPro" id="IPR019223">
    <property type="entry name" value="DUF2147"/>
</dbReference>
<evidence type="ECO:0000313" key="4">
    <source>
        <dbReference type="Proteomes" id="UP000637980"/>
    </source>
</evidence>
<dbReference type="EMBL" id="BMXE01000002">
    <property type="protein sequence ID" value="GHB26328.1"/>
    <property type="molecule type" value="Genomic_DNA"/>
</dbReference>
<name>A0ABQ3EAJ9_9HYPH</name>
<evidence type="ECO:0000313" key="3">
    <source>
        <dbReference type="EMBL" id="GHB26328.1"/>
    </source>
</evidence>
<reference evidence="4" key="1">
    <citation type="journal article" date="2019" name="Int. J. Syst. Evol. Microbiol.">
        <title>The Global Catalogue of Microorganisms (GCM) 10K type strain sequencing project: providing services to taxonomists for standard genome sequencing and annotation.</title>
        <authorList>
            <consortium name="The Broad Institute Genomics Platform"/>
            <consortium name="The Broad Institute Genome Sequencing Center for Infectious Disease"/>
            <person name="Wu L."/>
            <person name="Ma J."/>
        </authorList>
    </citation>
    <scope>NUCLEOTIDE SEQUENCE [LARGE SCALE GENOMIC DNA]</scope>
    <source>
        <strain evidence="4">KCTC 12861</strain>
    </source>
</reference>
<sequence length="148" mass="16246">MRSFLLIPLLLYPLTVGGANAEGVDDLTGRWRTARHGALVEIADCGDGTPCGTLSWVSEAISEGNTADINNRNQALRNRPLIGLPILWGFECIEAGCQNGRLYNPEDGKTFHAHLQLLSKAELRVRGCLGPLCRSQIWMREVASETKE</sequence>
<proteinExistence type="predicted"/>
<comment type="caution">
    <text evidence="3">The sequence shown here is derived from an EMBL/GenBank/DDBJ whole genome shotgun (WGS) entry which is preliminary data.</text>
</comment>
<keyword evidence="4" id="KW-1185">Reference proteome</keyword>
<protein>
    <recommendedName>
        <fullName evidence="2">DUF2147 domain-containing protein</fullName>
    </recommendedName>
</protein>
<feature type="signal peptide" evidence="1">
    <location>
        <begin position="1"/>
        <end position="21"/>
    </location>
</feature>
<dbReference type="Pfam" id="PF09917">
    <property type="entry name" value="DUF2147"/>
    <property type="match status" value="1"/>
</dbReference>
<organism evidence="3 4">
    <name type="scientific">Pseudovibrio japonicus</name>
    <dbReference type="NCBI Taxonomy" id="366534"/>
    <lineage>
        <taxon>Bacteria</taxon>
        <taxon>Pseudomonadati</taxon>
        <taxon>Pseudomonadota</taxon>
        <taxon>Alphaproteobacteria</taxon>
        <taxon>Hyphomicrobiales</taxon>
        <taxon>Stappiaceae</taxon>
        <taxon>Pseudovibrio</taxon>
    </lineage>
</organism>